<evidence type="ECO:0000256" key="6">
    <source>
        <dbReference type="RuleBase" id="RU361174"/>
    </source>
</evidence>
<evidence type="ECO:0000313" key="9">
    <source>
        <dbReference type="Proteomes" id="UP000199116"/>
    </source>
</evidence>
<dbReference type="InterPro" id="IPR017853">
    <property type="entry name" value="GH"/>
</dbReference>
<dbReference type="PANTHER" id="PTHR31490">
    <property type="entry name" value="GLYCOSYL HYDROLASE"/>
    <property type="match status" value="1"/>
</dbReference>
<dbReference type="Proteomes" id="UP000199116">
    <property type="component" value="Unassembled WGS sequence"/>
</dbReference>
<dbReference type="SMART" id="SM00633">
    <property type="entry name" value="Glyco_10"/>
    <property type="match status" value="1"/>
</dbReference>
<accession>A0A1I2KXX0</accession>
<protein>
    <recommendedName>
        <fullName evidence="6">Beta-xylanase</fullName>
        <ecNumber evidence="6">3.2.1.8</ecNumber>
    </recommendedName>
</protein>
<reference evidence="9" key="1">
    <citation type="submission" date="2016-10" db="EMBL/GenBank/DDBJ databases">
        <authorList>
            <person name="Varghese N."/>
            <person name="Submissions S."/>
        </authorList>
    </citation>
    <scope>NUCLEOTIDE SEQUENCE [LARGE SCALE GENOMIC DNA]</scope>
    <source>
        <strain evidence="9">DSM 23515</strain>
    </source>
</reference>
<gene>
    <name evidence="8" type="ORF">SAMN04488033_10571</name>
</gene>
<dbReference type="GO" id="GO:0045493">
    <property type="term" value="P:xylan catabolic process"/>
    <property type="evidence" value="ECO:0007669"/>
    <property type="project" value="UniProtKB-KW"/>
</dbReference>
<keyword evidence="9" id="KW-1185">Reference proteome</keyword>
<dbReference type="PRINTS" id="PR00134">
    <property type="entry name" value="GLHYDRLASE10"/>
</dbReference>
<organism evidence="8 9">
    <name type="scientific">Salegentibacter agarivorans</name>
    <dbReference type="NCBI Taxonomy" id="345907"/>
    <lineage>
        <taxon>Bacteria</taxon>
        <taxon>Pseudomonadati</taxon>
        <taxon>Bacteroidota</taxon>
        <taxon>Flavobacteriia</taxon>
        <taxon>Flavobacteriales</taxon>
        <taxon>Flavobacteriaceae</taxon>
        <taxon>Salegentibacter</taxon>
    </lineage>
</organism>
<dbReference type="EC" id="3.2.1.8" evidence="6"/>
<dbReference type="SUPFAM" id="SSF51445">
    <property type="entry name" value="(Trans)glycosidases"/>
    <property type="match status" value="1"/>
</dbReference>
<dbReference type="AlphaFoldDB" id="A0A1I2KXX0"/>
<keyword evidence="1 6" id="KW-0378">Hydrolase</keyword>
<keyword evidence="2 6" id="KW-0119">Carbohydrate metabolism</keyword>
<dbReference type="Gene3D" id="3.20.20.80">
    <property type="entry name" value="Glycosidases"/>
    <property type="match status" value="1"/>
</dbReference>
<keyword evidence="3 6" id="KW-0326">Glycosidase</keyword>
<keyword evidence="8" id="KW-0858">Xylan degradation</keyword>
<comment type="catalytic activity">
    <reaction evidence="6">
        <text>Endohydrolysis of (1-&gt;4)-beta-D-xylosidic linkages in xylans.</text>
        <dbReference type="EC" id="3.2.1.8"/>
    </reaction>
</comment>
<evidence type="ECO:0000256" key="1">
    <source>
        <dbReference type="ARBA" id="ARBA00022801"/>
    </source>
</evidence>
<dbReference type="Pfam" id="PF00331">
    <property type="entry name" value="Glyco_hydro_10"/>
    <property type="match status" value="1"/>
</dbReference>
<dbReference type="PANTHER" id="PTHR31490:SF90">
    <property type="entry name" value="ENDO-1,4-BETA-XYLANASE A"/>
    <property type="match status" value="1"/>
</dbReference>
<dbReference type="InterPro" id="IPR031158">
    <property type="entry name" value="GH10_AS"/>
</dbReference>
<proteinExistence type="inferred from homology"/>
<comment type="similarity">
    <text evidence="6">Belongs to the glycosyl hydrolase 10 (cellulase F) family.</text>
</comment>
<evidence type="ECO:0000256" key="5">
    <source>
        <dbReference type="PROSITE-ProRule" id="PRU10061"/>
    </source>
</evidence>
<feature type="domain" description="GH10" evidence="7">
    <location>
        <begin position="53"/>
        <end position="388"/>
    </location>
</feature>
<name>A0A1I2KXX0_9FLAO</name>
<dbReference type="GO" id="GO:0031176">
    <property type="term" value="F:endo-1,4-beta-xylanase activity"/>
    <property type="evidence" value="ECO:0007669"/>
    <property type="project" value="UniProtKB-EC"/>
</dbReference>
<dbReference type="PROSITE" id="PS00591">
    <property type="entry name" value="GH10_1"/>
    <property type="match status" value="1"/>
</dbReference>
<evidence type="ECO:0000256" key="3">
    <source>
        <dbReference type="ARBA" id="ARBA00023295"/>
    </source>
</evidence>
<dbReference type="InterPro" id="IPR044846">
    <property type="entry name" value="GH10"/>
</dbReference>
<evidence type="ECO:0000259" key="7">
    <source>
        <dbReference type="PROSITE" id="PS51760"/>
    </source>
</evidence>
<sequence length="397" mass="46395">MQDLHKRLYTLETMNSLKIFKKSVFILAIAATFTACKSNTDSEEKEVKAQTEDSSEMGLKDYYEDYFPMGVAVAPNSVKGKSAELIKKEYNSITPENVMKMGPIHPEKDKFYWEDADLLAEFAKENNLKMRGHALVWHQQTGGWIFENKNGGKVNKEELLKRMKNHIDSVVPRYSDIIYAWDVVNEAVADDSTKVYRESEWLKIAGKDFLVKAFEYAHEADPNVKLFYNDYNAIIPEKRDRIIELLKYLQENNAPIDGVGIQAHWSIHGPSEEELREALDLYSALGLEIQITELDVSLYPWEKERRELKEGESDEFTPELEQKQIEVYDMFFRVFRDYKDVITGVTFWNISDRYSWLDTYPVAGRKNYPLLFDENFERKKAYEKVVEFETQPETKTP</sequence>
<dbReference type="InterPro" id="IPR001000">
    <property type="entry name" value="GH10_dom"/>
</dbReference>
<evidence type="ECO:0000256" key="4">
    <source>
        <dbReference type="ARBA" id="ARBA00023326"/>
    </source>
</evidence>
<feature type="active site" description="Nucleophile" evidence="5">
    <location>
        <position position="293"/>
    </location>
</feature>
<evidence type="ECO:0000313" key="8">
    <source>
        <dbReference type="EMBL" id="SFF70017.1"/>
    </source>
</evidence>
<dbReference type="EMBL" id="FOOH01000005">
    <property type="protein sequence ID" value="SFF70017.1"/>
    <property type="molecule type" value="Genomic_DNA"/>
</dbReference>
<keyword evidence="4 6" id="KW-0624">Polysaccharide degradation</keyword>
<dbReference type="PROSITE" id="PS51760">
    <property type="entry name" value="GH10_2"/>
    <property type="match status" value="1"/>
</dbReference>
<evidence type="ECO:0000256" key="2">
    <source>
        <dbReference type="ARBA" id="ARBA00023277"/>
    </source>
</evidence>